<evidence type="ECO:0000256" key="13">
    <source>
        <dbReference type="ARBA" id="ARBA00023237"/>
    </source>
</evidence>
<evidence type="ECO:0000256" key="8">
    <source>
        <dbReference type="ARBA" id="ARBA00023047"/>
    </source>
</evidence>
<dbReference type="GO" id="GO:0009279">
    <property type="term" value="C:cell outer membrane"/>
    <property type="evidence" value="ECO:0007669"/>
    <property type="project" value="UniProtKB-SubCell"/>
</dbReference>
<keyword evidence="11" id="KW-0472">Membrane</keyword>
<dbReference type="Pfam" id="PF02563">
    <property type="entry name" value="Poly_export"/>
    <property type="match status" value="1"/>
</dbReference>
<evidence type="ECO:0000256" key="14">
    <source>
        <dbReference type="ARBA" id="ARBA00023288"/>
    </source>
</evidence>
<feature type="domain" description="Outer-membrane lipoprotein Wza C-terminal" evidence="16">
    <location>
        <begin position="342"/>
        <end position="359"/>
    </location>
</feature>
<evidence type="ECO:0000313" key="19">
    <source>
        <dbReference type="Proteomes" id="UP000254771"/>
    </source>
</evidence>
<dbReference type="InterPro" id="IPR054765">
    <property type="entry name" value="SLBB_dom"/>
</dbReference>
<dbReference type="NCBIfam" id="NF011658">
    <property type="entry name" value="PRK15078.1"/>
    <property type="match status" value="1"/>
</dbReference>
<gene>
    <name evidence="18" type="ORF">DIZ78_09580</name>
</gene>
<feature type="domain" description="SLBB" evidence="17">
    <location>
        <begin position="257"/>
        <end position="337"/>
    </location>
</feature>
<keyword evidence="10" id="KW-0626">Porin</keyword>
<dbReference type="PANTHER" id="PTHR33619">
    <property type="entry name" value="POLYSACCHARIDE EXPORT PROTEIN GFCE-RELATED"/>
    <property type="match status" value="1"/>
</dbReference>
<keyword evidence="19" id="KW-1185">Reference proteome</keyword>
<protein>
    <submittedName>
        <fullName evidence="18">Sugar transporter</fullName>
    </submittedName>
</protein>
<keyword evidence="12" id="KW-0564">Palmitate</keyword>
<evidence type="ECO:0000256" key="9">
    <source>
        <dbReference type="ARBA" id="ARBA00023065"/>
    </source>
</evidence>
<keyword evidence="3" id="KW-0813">Transport</keyword>
<keyword evidence="8" id="KW-0625">Polysaccharide transport</keyword>
<accession>A0A370DNK8</accession>
<evidence type="ECO:0000256" key="3">
    <source>
        <dbReference type="ARBA" id="ARBA00022448"/>
    </source>
</evidence>
<evidence type="ECO:0000256" key="6">
    <source>
        <dbReference type="ARBA" id="ARBA00022692"/>
    </source>
</evidence>
<dbReference type="Pfam" id="PF22461">
    <property type="entry name" value="SLBB_2"/>
    <property type="match status" value="2"/>
</dbReference>
<dbReference type="InterPro" id="IPR049712">
    <property type="entry name" value="Poly_export"/>
</dbReference>
<dbReference type="InterPro" id="IPR040716">
    <property type="entry name" value="Wza_C"/>
</dbReference>
<keyword evidence="4" id="KW-1134">Transmembrane beta strand</keyword>
<dbReference type="EMBL" id="QFXE01000011">
    <property type="protein sequence ID" value="RDH85887.1"/>
    <property type="molecule type" value="Genomic_DNA"/>
</dbReference>
<feature type="domain" description="Polysaccharide export protein N-terminal" evidence="15">
    <location>
        <begin position="81"/>
        <end position="166"/>
    </location>
</feature>
<keyword evidence="7" id="KW-0732">Signal</keyword>
<evidence type="ECO:0000256" key="7">
    <source>
        <dbReference type="ARBA" id="ARBA00022729"/>
    </source>
</evidence>
<evidence type="ECO:0000256" key="12">
    <source>
        <dbReference type="ARBA" id="ARBA00023139"/>
    </source>
</evidence>
<comment type="similarity">
    <text evidence="2">Belongs to the BexD/CtrA/VexA family.</text>
</comment>
<proteinExistence type="inferred from homology"/>
<dbReference type="Gene3D" id="3.10.560.10">
    <property type="entry name" value="Outer membrane lipoprotein wza domain like"/>
    <property type="match status" value="2"/>
</dbReference>
<keyword evidence="9" id="KW-0406">Ion transport</keyword>
<dbReference type="GO" id="GO:0046930">
    <property type="term" value="C:pore complex"/>
    <property type="evidence" value="ECO:0007669"/>
    <property type="project" value="UniProtKB-KW"/>
</dbReference>
<keyword evidence="6" id="KW-0812">Transmembrane</keyword>
<evidence type="ECO:0000256" key="2">
    <source>
        <dbReference type="ARBA" id="ARBA00009450"/>
    </source>
</evidence>
<dbReference type="InterPro" id="IPR003715">
    <property type="entry name" value="Poly_export_N"/>
</dbReference>
<keyword evidence="13" id="KW-0998">Cell outer membrane</keyword>
<comment type="subcellular location">
    <subcellularLocation>
        <location evidence="1">Cell outer membrane</location>
        <topology evidence="1">Multi-pass membrane protein</topology>
    </subcellularLocation>
</comment>
<evidence type="ECO:0000313" key="18">
    <source>
        <dbReference type="EMBL" id="RDH85887.1"/>
    </source>
</evidence>
<dbReference type="PANTHER" id="PTHR33619:SF3">
    <property type="entry name" value="POLYSACCHARIDE EXPORT PROTEIN GFCE-RELATED"/>
    <property type="match status" value="1"/>
</dbReference>
<comment type="caution">
    <text evidence="18">The sequence shown here is derived from an EMBL/GenBank/DDBJ whole genome shotgun (WGS) entry which is preliminary data.</text>
</comment>
<keyword evidence="14" id="KW-0449">Lipoprotein</keyword>
<evidence type="ECO:0000256" key="10">
    <source>
        <dbReference type="ARBA" id="ARBA00023114"/>
    </source>
</evidence>
<dbReference type="AlphaFoldDB" id="A0A370DNK8"/>
<dbReference type="Pfam" id="PF18412">
    <property type="entry name" value="Wza_C"/>
    <property type="match status" value="1"/>
</dbReference>
<evidence type="ECO:0000256" key="11">
    <source>
        <dbReference type="ARBA" id="ARBA00023136"/>
    </source>
</evidence>
<evidence type="ECO:0000256" key="1">
    <source>
        <dbReference type="ARBA" id="ARBA00004571"/>
    </source>
</evidence>
<evidence type="ECO:0000259" key="16">
    <source>
        <dbReference type="Pfam" id="PF18412"/>
    </source>
</evidence>
<dbReference type="Gene3D" id="3.30.1950.10">
    <property type="entry name" value="wza like domain"/>
    <property type="match status" value="1"/>
</dbReference>
<dbReference type="GO" id="GO:0015288">
    <property type="term" value="F:porin activity"/>
    <property type="evidence" value="ECO:0007669"/>
    <property type="project" value="UniProtKB-KW"/>
</dbReference>
<evidence type="ECO:0000256" key="5">
    <source>
        <dbReference type="ARBA" id="ARBA00022597"/>
    </source>
</evidence>
<dbReference type="GO" id="GO:0006811">
    <property type="term" value="P:monoatomic ion transport"/>
    <property type="evidence" value="ECO:0007669"/>
    <property type="project" value="UniProtKB-KW"/>
</dbReference>
<dbReference type="Proteomes" id="UP000254771">
    <property type="component" value="Unassembled WGS sequence"/>
</dbReference>
<dbReference type="Gene3D" id="1.20.5.70">
    <property type="match status" value="1"/>
</dbReference>
<organism evidence="18 19">
    <name type="scientific">endosymbiont of Escarpia spicata</name>
    <dbReference type="NCBI Taxonomy" id="2200908"/>
    <lineage>
        <taxon>Bacteria</taxon>
        <taxon>Pseudomonadati</taxon>
        <taxon>Pseudomonadota</taxon>
        <taxon>Gammaproteobacteria</taxon>
        <taxon>sulfur-oxidizing symbionts</taxon>
    </lineage>
</organism>
<reference evidence="18 19" key="1">
    <citation type="journal article" date="2018" name="ISME J.">
        <title>Endosymbiont genomes yield clues of tubeworm success.</title>
        <authorList>
            <person name="Li Y."/>
            <person name="Liles M.R."/>
            <person name="Halanych K.M."/>
        </authorList>
    </citation>
    <scope>NUCLEOTIDE SEQUENCE [LARGE SCALE GENOMIC DNA]</scope>
    <source>
        <strain evidence="18">A1462</strain>
    </source>
</reference>
<keyword evidence="5 18" id="KW-0762">Sugar transport</keyword>
<feature type="domain" description="SLBB" evidence="17">
    <location>
        <begin position="172"/>
        <end position="250"/>
    </location>
</feature>
<name>A0A370DNK8_9GAMM</name>
<evidence type="ECO:0000259" key="17">
    <source>
        <dbReference type="Pfam" id="PF22461"/>
    </source>
</evidence>
<evidence type="ECO:0000259" key="15">
    <source>
        <dbReference type="Pfam" id="PF02563"/>
    </source>
</evidence>
<dbReference type="GO" id="GO:0015159">
    <property type="term" value="F:polysaccharide transmembrane transporter activity"/>
    <property type="evidence" value="ECO:0007669"/>
    <property type="project" value="InterPro"/>
</dbReference>
<evidence type="ECO:0000256" key="4">
    <source>
        <dbReference type="ARBA" id="ARBA00022452"/>
    </source>
</evidence>
<sequence length="375" mass="41320">MRNIQTFGLLAVILHLGGCAIAPGMHMQDSAGGSTVSVPVLSSDGEYTQEKLNIHEITGELIVEQEALLYPQQTGSASPEQPEYQYHIGPGDVLSIIVWDHPELTIPAGQFRDAKTAGTLVGPDGMIFYPYAGKIDVNGLTVEEIRDALTRKLSHFIENIQLDVRVADYRSQRVYVVGEVNNPGIYPVTDVPMTALEAINRAGGFTLDSDRRQLTLTRQGETYRVDMLALYENGDASRNLLLQHGNVLYVPDRINNKIFVLGEVRNPSSYLMNKGRKTLAEALADAGGVDQNSSNPARVYVIRGSDTPKVFHLNASSPDALILADRFPLFPHDVVYVDTAEVVRWNRVMSQILPTIKILEMASRTDFPLFQGNGN</sequence>